<feature type="transmembrane region" description="Helical" evidence="9">
    <location>
        <begin position="98"/>
        <end position="121"/>
    </location>
</feature>
<keyword evidence="5" id="KW-0256">Endoplasmic reticulum</keyword>
<dbReference type="OrthoDB" id="17366at2759"/>
<evidence type="ECO:0000256" key="3">
    <source>
        <dbReference type="ARBA" id="ARBA00022502"/>
    </source>
</evidence>
<keyword evidence="7 9" id="KW-0472">Membrane</keyword>
<evidence type="ECO:0000256" key="1">
    <source>
        <dbReference type="ARBA" id="ARBA00004477"/>
    </source>
</evidence>
<evidence type="ECO:0008006" key="12">
    <source>
        <dbReference type="Google" id="ProtNLM"/>
    </source>
</evidence>
<dbReference type="GO" id="GO:0006506">
    <property type="term" value="P:GPI anchor biosynthetic process"/>
    <property type="evidence" value="ECO:0007669"/>
    <property type="project" value="UniProtKB-UniPathway"/>
</dbReference>
<keyword evidence="3" id="KW-0337">GPI-anchor biosynthesis</keyword>
<sequence length="230" mass="23653">MPSPSPSPLPTPLSLLAPHFHSALLLTTYTSFFPSLVSIPGATLLSTLPSLTLLQTVFCLLCVTPSTPPKPAAKRKPHPTSSSSSTLQTLSSRLLPTLLSLLLTLPLGTTIAAFLLVVFGAPVTTHIPATLGAAGHIAVLAGLPLVVRNGVDGERWRGVVACVGEAARGGEFGGAVGAAVGAWVGAVPIPLDWDREWQKWPVTVLTGAYVGYVLGKTIGGVMPTVKAKSG</sequence>
<evidence type="ECO:0000256" key="2">
    <source>
        <dbReference type="ARBA" id="ARBA00004687"/>
    </source>
</evidence>
<dbReference type="GO" id="GO:0005789">
    <property type="term" value="C:endoplasmic reticulum membrane"/>
    <property type="evidence" value="ECO:0007669"/>
    <property type="project" value="UniProtKB-SubCell"/>
</dbReference>
<evidence type="ECO:0000256" key="8">
    <source>
        <dbReference type="SAM" id="MobiDB-lite"/>
    </source>
</evidence>
<dbReference type="Proteomes" id="UP000298138">
    <property type="component" value="Unassembled WGS sequence"/>
</dbReference>
<evidence type="ECO:0000256" key="4">
    <source>
        <dbReference type="ARBA" id="ARBA00022692"/>
    </source>
</evidence>
<dbReference type="UniPathway" id="UPA00196"/>
<dbReference type="EMBL" id="ML220112">
    <property type="protein sequence ID" value="TGZ85001.1"/>
    <property type="molecule type" value="Genomic_DNA"/>
</dbReference>
<dbReference type="Pfam" id="PF06699">
    <property type="entry name" value="PIG-F"/>
    <property type="match status" value="1"/>
</dbReference>
<protein>
    <recommendedName>
        <fullName evidence="12">PIG-F-domain-containing protein</fullName>
    </recommendedName>
</protein>
<comment type="pathway">
    <text evidence="2">Glycolipid biosynthesis; glycosylphosphatidylinositol-anchor biosynthesis.</text>
</comment>
<evidence type="ECO:0000313" key="11">
    <source>
        <dbReference type="Proteomes" id="UP000298138"/>
    </source>
</evidence>
<keyword evidence="11" id="KW-1185">Reference proteome</keyword>
<evidence type="ECO:0000256" key="6">
    <source>
        <dbReference type="ARBA" id="ARBA00022989"/>
    </source>
</evidence>
<reference evidence="10 11" key="1">
    <citation type="submission" date="2019-04" db="EMBL/GenBank/DDBJ databases">
        <title>Comparative genomics and transcriptomics to analyze fruiting body development in filamentous ascomycetes.</title>
        <authorList>
            <consortium name="DOE Joint Genome Institute"/>
            <person name="Lutkenhaus R."/>
            <person name="Traeger S."/>
            <person name="Breuer J."/>
            <person name="Kuo A."/>
            <person name="Lipzen A."/>
            <person name="Pangilinan J."/>
            <person name="Dilworth D."/>
            <person name="Sandor L."/>
            <person name="Poggeler S."/>
            <person name="Barry K."/>
            <person name="Grigoriev I.V."/>
            <person name="Nowrousian M."/>
        </authorList>
    </citation>
    <scope>NUCLEOTIDE SEQUENCE [LARGE SCALE GENOMIC DNA]</scope>
    <source>
        <strain evidence="10 11">CBS 389.68</strain>
    </source>
</reference>
<feature type="region of interest" description="Disordered" evidence="8">
    <location>
        <begin position="68"/>
        <end position="87"/>
    </location>
</feature>
<dbReference type="InParanoid" id="A0A4S2N6T6"/>
<evidence type="ECO:0000256" key="9">
    <source>
        <dbReference type="SAM" id="Phobius"/>
    </source>
</evidence>
<dbReference type="AlphaFoldDB" id="A0A4S2N6T6"/>
<accession>A0A4S2N6T6</accession>
<gene>
    <name evidence="10" type="ORF">EX30DRAFT_368119</name>
</gene>
<comment type="subcellular location">
    <subcellularLocation>
        <location evidence="1">Endoplasmic reticulum membrane</location>
        <topology evidence="1">Multi-pass membrane protein</topology>
    </subcellularLocation>
</comment>
<feature type="transmembrane region" description="Helical" evidence="9">
    <location>
        <begin position="127"/>
        <end position="147"/>
    </location>
</feature>
<dbReference type="InterPro" id="IPR009580">
    <property type="entry name" value="GPI_biosynthesis_protein_Pig-F"/>
</dbReference>
<name>A0A4S2N6T6_9PEZI</name>
<keyword evidence="6 9" id="KW-1133">Transmembrane helix</keyword>
<organism evidence="10 11">
    <name type="scientific">Ascodesmis nigricans</name>
    <dbReference type="NCBI Taxonomy" id="341454"/>
    <lineage>
        <taxon>Eukaryota</taxon>
        <taxon>Fungi</taxon>
        <taxon>Dikarya</taxon>
        <taxon>Ascomycota</taxon>
        <taxon>Pezizomycotina</taxon>
        <taxon>Pezizomycetes</taxon>
        <taxon>Pezizales</taxon>
        <taxon>Ascodesmidaceae</taxon>
        <taxon>Ascodesmis</taxon>
    </lineage>
</organism>
<evidence type="ECO:0000256" key="5">
    <source>
        <dbReference type="ARBA" id="ARBA00022824"/>
    </source>
</evidence>
<evidence type="ECO:0000313" key="10">
    <source>
        <dbReference type="EMBL" id="TGZ85001.1"/>
    </source>
</evidence>
<evidence type="ECO:0000256" key="7">
    <source>
        <dbReference type="ARBA" id="ARBA00023136"/>
    </source>
</evidence>
<dbReference type="STRING" id="341454.A0A4S2N6T6"/>
<keyword evidence="4 9" id="KW-0812">Transmembrane</keyword>
<proteinExistence type="predicted"/>
<dbReference type="FunCoup" id="A0A4S2N6T6">
    <property type="interactions" value="148"/>
</dbReference>
<feature type="transmembrane region" description="Helical" evidence="9">
    <location>
        <begin position="20"/>
        <end position="45"/>
    </location>
</feature>